<reference evidence="1 3" key="1">
    <citation type="journal article" date="2017" name="Front. Immunol.">
        <title>Complete Genome Sequence of Lactobacillus casei LC5, a Potential Probiotics for Atopic Dermatitis.</title>
        <authorList>
            <person name="Kang J."/>
            <person name="Chung W.H."/>
            <person name="Lim T.J."/>
            <person name="Whon T.W."/>
            <person name="Lim S."/>
            <person name="Nam Y.D."/>
        </authorList>
    </citation>
    <scope>NUCLEOTIDE SEQUENCE [LARGE SCALE GENOMIC DNA]</scope>
    <source>
        <strain evidence="1 3">LC5</strain>
    </source>
</reference>
<name>A0AAN1EXY4_LACCA</name>
<dbReference type="EMBL" id="CP136128">
    <property type="protein sequence ID" value="WNX27886.1"/>
    <property type="molecule type" value="Genomic_DNA"/>
</dbReference>
<dbReference type="RefSeq" id="WP_049170576.1">
    <property type="nucleotide sequence ID" value="NZ_CP017065.1"/>
</dbReference>
<dbReference type="AlphaFoldDB" id="A0AAN1EXY4"/>
<keyword evidence="4" id="KW-1185">Reference proteome</keyword>
<dbReference type="Pfam" id="PF05973">
    <property type="entry name" value="Gp49"/>
    <property type="match status" value="1"/>
</dbReference>
<protein>
    <submittedName>
        <fullName evidence="1">Addiction module toxin RelE</fullName>
    </submittedName>
    <submittedName>
        <fullName evidence="2">Type II toxin-antitoxin system RelE/ParE family toxin</fullName>
    </submittedName>
</protein>
<gene>
    <name evidence="1" type="ORF">BGL52_01680</name>
    <name evidence="2" type="ORF">RWA16_01675</name>
</gene>
<evidence type="ECO:0000313" key="2">
    <source>
        <dbReference type="EMBL" id="WNX27886.1"/>
    </source>
</evidence>
<accession>A0AAN1EXY4</accession>
<organism evidence="1 3">
    <name type="scientific">Lacticaseibacillus casei</name>
    <name type="common">Lactobacillus casei</name>
    <dbReference type="NCBI Taxonomy" id="1582"/>
    <lineage>
        <taxon>Bacteria</taxon>
        <taxon>Bacillati</taxon>
        <taxon>Bacillota</taxon>
        <taxon>Bacilli</taxon>
        <taxon>Lactobacillales</taxon>
        <taxon>Lactobacillaceae</taxon>
        <taxon>Lacticaseibacillus</taxon>
    </lineage>
</organism>
<evidence type="ECO:0000313" key="3">
    <source>
        <dbReference type="Proteomes" id="UP000195609"/>
    </source>
</evidence>
<dbReference type="Proteomes" id="UP001303564">
    <property type="component" value="Chromosome"/>
</dbReference>
<sequence>MNNPKFESYKRPNGHDEFKEWLYALPEKDAAKLLRVIEETEKNGMLVAQRLKWVKKISSNLYEIRSNVASNIQRALYFHVTDNRYIITHGFTKKTNQTPAAEKKHAEELRKEWYAHEN</sequence>
<proteinExistence type="predicted"/>
<dbReference type="EMBL" id="CP017065">
    <property type="protein sequence ID" value="ARY90537.1"/>
    <property type="molecule type" value="Genomic_DNA"/>
</dbReference>
<dbReference type="Proteomes" id="UP000195609">
    <property type="component" value="Chromosome"/>
</dbReference>
<reference evidence="2 4" key="2">
    <citation type="submission" date="2023-09" db="EMBL/GenBank/DDBJ databases">
        <title>Genomic characteristic of L. casei group strains isolated from clinical sources.</title>
        <authorList>
            <person name="Jarocki P."/>
        </authorList>
    </citation>
    <scope>NUCLEOTIDE SEQUENCE [LARGE SCALE GENOMIC DNA]</scope>
    <source>
        <strain evidence="2 4">LMG 24099</strain>
    </source>
</reference>
<evidence type="ECO:0000313" key="4">
    <source>
        <dbReference type="Proteomes" id="UP001303564"/>
    </source>
</evidence>
<dbReference type="InterPro" id="IPR009241">
    <property type="entry name" value="HigB-like"/>
</dbReference>
<evidence type="ECO:0000313" key="1">
    <source>
        <dbReference type="EMBL" id="ARY90537.1"/>
    </source>
</evidence>